<accession>A0ABV5I7Y7</accession>
<reference evidence="10 11" key="1">
    <citation type="submission" date="2024-09" db="EMBL/GenBank/DDBJ databases">
        <authorList>
            <person name="Sun Q."/>
            <person name="Mori K."/>
        </authorList>
    </citation>
    <scope>NUCLEOTIDE SEQUENCE [LARGE SCALE GENOMIC DNA]</scope>
    <source>
        <strain evidence="10 11">CCM 3426</strain>
    </source>
</reference>
<comment type="caution">
    <text evidence="10">The sequence shown here is derived from an EMBL/GenBank/DDBJ whole genome shotgun (WGS) entry which is preliminary data.</text>
</comment>
<protein>
    <submittedName>
        <fullName evidence="10">SSI family serine proteinase inhibitor</fullName>
    </submittedName>
</protein>
<proteinExistence type="inferred from homology"/>
<dbReference type="SUPFAM" id="SSF55399">
    <property type="entry name" value="Subtilisin inhibitor"/>
    <property type="match status" value="1"/>
</dbReference>
<dbReference type="EMBL" id="JBHMEI010000003">
    <property type="protein sequence ID" value="MFB9200634.1"/>
    <property type="molecule type" value="Genomic_DNA"/>
</dbReference>
<keyword evidence="6 8" id="KW-0722">Serine protease inhibitor</keyword>
<evidence type="ECO:0000256" key="7">
    <source>
        <dbReference type="ARBA" id="ARBA00023157"/>
    </source>
</evidence>
<comment type="subcellular location">
    <subcellularLocation>
        <location evidence="1">Secreted</location>
    </subcellularLocation>
</comment>
<comment type="similarity">
    <text evidence="2 8">Belongs to the protease inhibitor I16 (SSI) family.</text>
</comment>
<evidence type="ECO:0000313" key="10">
    <source>
        <dbReference type="EMBL" id="MFB9200634.1"/>
    </source>
</evidence>
<comment type="subunit">
    <text evidence="3">Homodimer.</text>
</comment>
<keyword evidence="5 8" id="KW-0646">Protease inhibitor</keyword>
<dbReference type="InterPro" id="IPR023549">
    <property type="entry name" value="Subtilisin_inhibitor"/>
</dbReference>
<evidence type="ECO:0000256" key="1">
    <source>
        <dbReference type="ARBA" id="ARBA00004613"/>
    </source>
</evidence>
<evidence type="ECO:0000256" key="4">
    <source>
        <dbReference type="ARBA" id="ARBA00022525"/>
    </source>
</evidence>
<dbReference type="RefSeq" id="WP_379478554.1">
    <property type="nucleotide sequence ID" value="NZ_JBHMEI010000003.1"/>
</dbReference>
<evidence type="ECO:0000256" key="5">
    <source>
        <dbReference type="ARBA" id="ARBA00022690"/>
    </source>
</evidence>
<name>A0ABV5I7Y7_9ACTN</name>
<evidence type="ECO:0000256" key="3">
    <source>
        <dbReference type="ARBA" id="ARBA00011738"/>
    </source>
</evidence>
<dbReference type="Pfam" id="PF00720">
    <property type="entry name" value="SSI"/>
    <property type="match status" value="1"/>
</dbReference>
<dbReference type="InterPro" id="IPR000691">
    <property type="entry name" value="Prot_inh_I16_SSI"/>
</dbReference>
<gene>
    <name evidence="10" type="ORF">ACFFV7_05480</name>
</gene>
<feature type="domain" description="Subtilisin inhibitor" evidence="9">
    <location>
        <begin position="4"/>
        <end position="72"/>
    </location>
</feature>
<dbReference type="Proteomes" id="UP001589647">
    <property type="component" value="Unassembled WGS sequence"/>
</dbReference>
<organism evidence="10 11">
    <name type="scientific">Nonomuraea spiralis</name>
    <dbReference type="NCBI Taxonomy" id="46182"/>
    <lineage>
        <taxon>Bacteria</taxon>
        <taxon>Bacillati</taxon>
        <taxon>Actinomycetota</taxon>
        <taxon>Actinomycetes</taxon>
        <taxon>Streptosporangiales</taxon>
        <taxon>Streptosporangiaceae</taxon>
        <taxon>Nonomuraea</taxon>
    </lineage>
</organism>
<evidence type="ECO:0000256" key="2">
    <source>
        <dbReference type="ARBA" id="ARBA00010472"/>
    </source>
</evidence>
<dbReference type="Gene3D" id="3.30.350.10">
    <property type="entry name" value="Subtilisin inhibitor-like"/>
    <property type="match status" value="1"/>
</dbReference>
<keyword evidence="11" id="KW-1185">Reference proteome</keyword>
<evidence type="ECO:0000256" key="6">
    <source>
        <dbReference type="ARBA" id="ARBA00022900"/>
    </source>
</evidence>
<keyword evidence="4" id="KW-0964">Secreted</keyword>
<evidence type="ECO:0000313" key="11">
    <source>
        <dbReference type="Proteomes" id="UP001589647"/>
    </source>
</evidence>
<evidence type="ECO:0000256" key="8">
    <source>
        <dbReference type="RuleBase" id="RU003471"/>
    </source>
</evidence>
<sequence length="86" mass="9346">MGDRQGVLECTPGRVVPGQVDACLALEHVGGNPARLSRRGDVSCTADYQPVDVQAWGVWDGARYRYSHRFPNACELAVSTGPVFRV</sequence>
<dbReference type="PRINTS" id="PR00294">
    <property type="entry name" value="SSBTLNINHBTR"/>
</dbReference>
<dbReference type="InterPro" id="IPR036819">
    <property type="entry name" value="Subtilisin_inhibitor-like_sf"/>
</dbReference>
<evidence type="ECO:0000259" key="9">
    <source>
        <dbReference type="Pfam" id="PF00720"/>
    </source>
</evidence>
<keyword evidence="7" id="KW-1015">Disulfide bond</keyword>